<dbReference type="SUPFAM" id="SSF53335">
    <property type="entry name" value="S-adenosyl-L-methionine-dependent methyltransferases"/>
    <property type="match status" value="1"/>
</dbReference>
<dbReference type="InterPro" id="IPR029063">
    <property type="entry name" value="SAM-dependent_MTases_sf"/>
</dbReference>
<evidence type="ECO:0008006" key="3">
    <source>
        <dbReference type="Google" id="ProtNLM"/>
    </source>
</evidence>
<dbReference type="RefSeq" id="WP_311423449.1">
    <property type="nucleotide sequence ID" value="NZ_JAVREH010000016.1"/>
</dbReference>
<dbReference type="EMBL" id="JAVREH010000016">
    <property type="protein sequence ID" value="MDT0262298.1"/>
    <property type="molecule type" value="Genomic_DNA"/>
</dbReference>
<proteinExistence type="predicted"/>
<accession>A0ABU2JDF1</accession>
<evidence type="ECO:0000313" key="2">
    <source>
        <dbReference type="Proteomes" id="UP001183176"/>
    </source>
</evidence>
<gene>
    <name evidence="1" type="ORF">RM423_12950</name>
</gene>
<protein>
    <recommendedName>
        <fullName evidence="3">DNA (cytosine-5-)-methyltransferase</fullName>
    </recommendedName>
</protein>
<sequence length="142" mass="15157">MATARHHGVTVPPGAFISKNHGGLDYAAIGHMNKDVADPMPGLVARPNMSLVIPYRKGRTKTTNEPLLTQATVEAAGLATPAIDINDCHFRMVKPRESARAQRIPDSYRLTGNGGEQQMQAGNAVSSNVSQWLGAITVQVLS</sequence>
<organism evidence="1 2">
    <name type="scientific">Jatrophihabitans lederbergiae</name>
    <dbReference type="NCBI Taxonomy" id="3075547"/>
    <lineage>
        <taxon>Bacteria</taxon>
        <taxon>Bacillati</taxon>
        <taxon>Actinomycetota</taxon>
        <taxon>Actinomycetes</taxon>
        <taxon>Jatrophihabitantales</taxon>
        <taxon>Jatrophihabitantaceae</taxon>
        <taxon>Jatrophihabitans</taxon>
    </lineage>
</organism>
<evidence type="ECO:0000313" key="1">
    <source>
        <dbReference type="EMBL" id="MDT0262298.1"/>
    </source>
</evidence>
<reference evidence="2" key="1">
    <citation type="submission" date="2023-07" db="EMBL/GenBank/DDBJ databases">
        <title>30 novel species of actinomycetes from the DSMZ collection.</title>
        <authorList>
            <person name="Nouioui I."/>
        </authorList>
    </citation>
    <scope>NUCLEOTIDE SEQUENCE [LARGE SCALE GENOMIC DNA]</scope>
    <source>
        <strain evidence="2">DSM 44399</strain>
    </source>
</reference>
<dbReference type="Proteomes" id="UP001183176">
    <property type="component" value="Unassembled WGS sequence"/>
</dbReference>
<comment type="caution">
    <text evidence="1">The sequence shown here is derived from an EMBL/GenBank/DDBJ whole genome shotgun (WGS) entry which is preliminary data.</text>
</comment>
<keyword evidence="2" id="KW-1185">Reference proteome</keyword>
<name>A0ABU2JDF1_9ACTN</name>
<dbReference type="Gene3D" id="3.90.120.10">
    <property type="entry name" value="DNA Methylase, subunit A, domain 2"/>
    <property type="match status" value="1"/>
</dbReference>